<dbReference type="NCBIfam" id="NF008134">
    <property type="entry name" value="PRK10882.1"/>
    <property type="match status" value="1"/>
</dbReference>
<comment type="cofactor">
    <cofactor evidence="1">
        <name>[4Fe-4S] cluster</name>
        <dbReference type="ChEBI" id="CHEBI:49883"/>
    </cofactor>
</comment>
<dbReference type="AlphaFoldDB" id="A0A7U7G9I5"/>
<keyword evidence="3" id="KW-0004">4Fe-4S</keyword>
<feature type="domain" description="4Fe-4S ferredoxin-type" evidence="9">
    <location>
        <begin position="116"/>
        <end position="147"/>
    </location>
</feature>
<dbReference type="Gene3D" id="3.30.70.20">
    <property type="match status" value="2"/>
</dbReference>
<dbReference type="PROSITE" id="PS51318">
    <property type="entry name" value="TAT"/>
    <property type="match status" value="1"/>
</dbReference>
<proteinExistence type="predicted"/>
<dbReference type="InterPro" id="IPR051555">
    <property type="entry name" value="FDH_Electron_Transfer_Unit"/>
</dbReference>
<name>A0A7U7G9I5_9GAMM</name>
<dbReference type="RefSeq" id="WP_320411448.1">
    <property type="nucleotide sequence ID" value="NZ_CBTK010000047.1"/>
</dbReference>
<evidence type="ECO:0000256" key="5">
    <source>
        <dbReference type="ARBA" id="ARBA00022729"/>
    </source>
</evidence>
<dbReference type="GO" id="GO:0030313">
    <property type="term" value="C:cell envelope"/>
    <property type="evidence" value="ECO:0007669"/>
    <property type="project" value="UniProtKB-SubCell"/>
</dbReference>
<evidence type="ECO:0000256" key="1">
    <source>
        <dbReference type="ARBA" id="ARBA00001966"/>
    </source>
</evidence>
<evidence type="ECO:0000256" key="2">
    <source>
        <dbReference type="ARBA" id="ARBA00004196"/>
    </source>
</evidence>
<dbReference type="PANTHER" id="PTHR43545:SF1">
    <property type="entry name" value="HYDROGENASE-2 OPERON PROTEIN HYBA"/>
    <property type="match status" value="1"/>
</dbReference>
<evidence type="ECO:0000256" key="4">
    <source>
        <dbReference type="ARBA" id="ARBA00022723"/>
    </source>
</evidence>
<keyword evidence="4" id="KW-0479">Metal-binding</keyword>
<dbReference type="CDD" id="cd10561">
    <property type="entry name" value="HybA_like"/>
    <property type="match status" value="1"/>
</dbReference>
<dbReference type="PANTHER" id="PTHR43545">
    <property type="entry name" value="FORMATE DEHYDROGENASE, NITRATE-INDUCIBLE, IRON-SULFUR SUBUNIT"/>
    <property type="match status" value="1"/>
</dbReference>
<dbReference type="Proteomes" id="UP000019184">
    <property type="component" value="Unassembled WGS sequence"/>
</dbReference>
<keyword evidence="6" id="KW-0677">Repeat</keyword>
<evidence type="ECO:0000256" key="8">
    <source>
        <dbReference type="ARBA" id="ARBA00023014"/>
    </source>
</evidence>
<dbReference type="InterPro" id="IPR019546">
    <property type="entry name" value="TAT_signal_bac_arc"/>
</dbReference>
<dbReference type="GO" id="GO:0046872">
    <property type="term" value="F:metal ion binding"/>
    <property type="evidence" value="ECO:0007669"/>
    <property type="project" value="UniProtKB-KW"/>
</dbReference>
<keyword evidence="7" id="KW-0408">Iron</keyword>
<evidence type="ECO:0000256" key="6">
    <source>
        <dbReference type="ARBA" id="ARBA00022737"/>
    </source>
</evidence>
<organism evidence="10 11">
    <name type="scientific">Candidatus Contendobacter odensis Run_B_J11</name>
    <dbReference type="NCBI Taxonomy" id="1400861"/>
    <lineage>
        <taxon>Bacteria</taxon>
        <taxon>Pseudomonadati</taxon>
        <taxon>Pseudomonadota</taxon>
        <taxon>Gammaproteobacteria</taxon>
        <taxon>Candidatus Competibacteraceae</taxon>
        <taxon>Candidatus Contendibacter</taxon>
    </lineage>
</organism>
<evidence type="ECO:0000259" key="9">
    <source>
        <dbReference type="PROSITE" id="PS51379"/>
    </source>
</evidence>
<evidence type="ECO:0000256" key="7">
    <source>
        <dbReference type="ARBA" id="ARBA00023004"/>
    </source>
</evidence>
<evidence type="ECO:0000313" key="11">
    <source>
        <dbReference type="Proteomes" id="UP000019184"/>
    </source>
</evidence>
<dbReference type="EMBL" id="CBTK010000047">
    <property type="protein sequence ID" value="CDH43979.1"/>
    <property type="molecule type" value="Genomic_DNA"/>
</dbReference>
<dbReference type="InterPro" id="IPR017900">
    <property type="entry name" value="4Fe4S_Fe_S_CS"/>
</dbReference>
<dbReference type="PROSITE" id="PS00198">
    <property type="entry name" value="4FE4S_FER_1"/>
    <property type="match status" value="1"/>
</dbReference>
<evidence type="ECO:0000256" key="3">
    <source>
        <dbReference type="ARBA" id="ARBA00022485"/>
    </source>
</evidence>
<evidence type="ECO:0000313" key="10">
    <source>
        <dbReference type="EMBL" id="CDH43979.1"/>
    </source>
</evidence>
<feature type="domain" description="4Fe-4S ferredoxin-type" evidence="9">
    <location>
        <begin position="149"/>
        <end position="178"/>
    </location>
</feature>
<reference evidence="10 11" key="1">
    <citation type="journal article" date="2014" name="ISME J.">
        <title>Candidatus Competibacter-lineage genomes retrieved from metagenomes reveal functional metabolic diversity.</title>
        <authorList>
            <person name="McIlroy S.J."/>
            <person name="Albertsen M."/>
            <person name="Andresen E.K."/>
            <person name="Saunders A.M."/>
            <person name="Kristiansen R."/>
            <person name="Stokholm-Bjerregaard M."/>
            <person name="Nielsen K.L."/>
            <person name="Nielsen P.H."/>
        </authorList>
    </citation>
    <scope>NUCLEOTIDE SEQUENCE [LARGE SCALE GENOMIC DNA]</scope>
    <source>
        <strain evidence="10 11">Run_B_J11</strain>
    </source>
</reference>
<comment type="caution">
    <text evidence="10">The sequence shown here is derived from an EMBL/GenBank/DDBJ whole genome shotgun (WGS) entry which is preliminary data.</text>
</comment>
<sequence length="335" mass="36149">MSIDLSRRNFLRGAAAGAVTAVAAPVAEATPFGPREPKQLPPKAVGMLYDSTLCVGCKACVSACKQANGMPVEQPAHLAAWGEGTWDMAEDISGHTLNVIRVYQNGTMEQKDREKDGYAFVKRHCLHCVDPSCISVCPVSAMRKDPETGIVSHNPDACIGCRYCVYGCPFNVPQYQFDETFGQIAKCQFCNHLQKQGKLPACCDVCPTGASLFGLVTDLQAEAERRLAAKPGEMYTFARGKLGGDRPSHEAPLGEYQPHLYGEKESGGTQVRYLTGVPHEKLGLPALPDHSFAAVSEGMQHTLYKGMIAPLALLGGLVFLARRGVKSHHDEDPSS</sequence>
<keyword evidence="5" id="KW-0732">Signal</keyword>
<feature type="domain" description="4Fe-4S ferredoxin-type" evidence="9">
    <location>
        <begin position="45"/>
        <end position="75"/>
    </location>
</feature>
<dbReference type="PROSITE" id="PS51379">
    <property type="entry name" value="4FE4S_FER_2"/>
    <property type="match status" value="3"/>
</dbReference>
<comment type="subcellular location">
    <subcellularLocation>
        <location evidence="2">Cell envelope</location>
    </subcellularLocation>
</comment>
<dbReference type="SUPFAM" id="SSF54862">
    <property type="entry name" value="4Fe-4S ferredoxins"/>
    <property type="match status" value="1"/>
</dbReference>
<gene>
    <name evidence="10" type="primary">hybA</name>
    <name evidence="10" type="ORF">BN874_1400038</name>
</gene>
<dbReference type="InterPro" id="IPR017896">
    <property type="entry name" value="4Fe4S_Fe-S-bd"/>
</dbReference>
<dbReference type="NCBIfam" id="TIGR01409">
    <property type="entry name" value="TAT_signal_seq"/>
    <property type="match status" value="1"/>
</dbReference>
<dbReference type="GO" id="GO:0051539">
    <property type="term" value="F:4 iron, 4 sulfur cluster binding"/>
    <property type="evidence" value="ECO:0007669"/>
    <property type="project" value="UniProtKB-KW"/>
</dbReference>
<accession>A0A7U7G9I5</accession>
<keyword evidence="8" id="KW-0411">Iron-sulfur</keyword>
<keyword evidence="11" id="KW-1185">Reference proteome</keyword>
<dbReference type="InterPro" id="IPR006311">
    <property type="entry name" value="TAT_signal"/>
</dbReference>
<dbReference type="Pfam" id="PF13247">
    <property type="entry name" value="Fer4_11"/>
    <property type="match status" value="1"/>
</dbReference>
<protein>
    <submittedName>
        <fullName evidence="10">Hydrogenase 2 4Fe-4S ferredoxin-type component</fullName>
    </submittedName>
</protein>